<evidence type="ECO:0000256" key="6">
    <source>
        <dbReference type="ARBA" id="ARBA00023136"/>
    </source>
</evidence>
<evidence type="ECO:0000256" key="3">
    <source>
        <dbReference type="ARBA" id="ARBA00022824"/>
    </source>
</evidence>
<evidence type="ECO:0000256" key="7">
    <source>
        <dbReference type="SAM" id="MobiDB-lite"/>
    </source>
</evidence>
<feature type="region of interest" description="Disordered" evidence="7">
    <location>
        <begin position="333"/>
        <end position="355"/>
    </location>
</feature>
<dbReference type="CDD" id="cd23995">
    <property type="entry name" value="Seipin_BSCL2_like"/>
    <property type="match status" value="1"/>
</dbReference>
<dbReference type="GO" id="GO:0006629">
    <property type="term" value="P:lipid metabolic process"/>
    <property type="evidence" value="ECO:0007669"/>
    <property type="project" value="UniProtKB-KW"/>
</dbReference>
<dbReference type="InterPro" id="IPR009617">
    <property type="entry name" value="Seipin"/>
</dbReference>
<dbReference type="GO" id="GO:0005789">
    <property type="term" value="C:endoplasmic reticulum membrane"/>
    <property type="evidence" value="ECO:0000318"/>
    <property type="project" value="GO_Central"/>
</dbReference>
<evidence type="ECO:0000256" key="1">
    <source>
        <dbReference type="ARBA" id="ARBA00004477"/>
    </source>
</evidence>
<dbReference type="PANTHER" id="PTHR21212:SF5">
    <property type="entry name" value="SEIPIN-1"/>
    <property type="match status" value="1"/>
</dbReference>
<accession>B9RM81</accession>
<feature type="compositionally biased region" description="Low complexity" evidence="7">
    <location>
        <begin position="380"/>
        <end position="390"/>
    </location>
</feature>
<sequence>MEKKEEEEEGYYSPIPKADWFTKILYFQSDIIYNCVVTLLSPFKLVSSMLYESYRRTEATTEALESTVLKVPTKVTQGSFVLVRKIGLGVMGAIHMFVVLLGVMILAGFLGVGLVQLWVEKPVFLRERLFFDYTDVNPKAVFSFGGVDGSSIYKRGQAGVPAGHSFQVSLELLVPESDYNREVGMFQLTAELLSAKGVVLAKSSQPCMLPFRSLPIRLLRTCLMSIPLVLGISEETRKISIEILKHEEGYPRSKAIRVTLIPRSGTLYVPQLYEAEILMNSQLPWTKQLLRNWKWTISVWATLYIYMTLLIVLLCFCRPLLFPMTMVNFGDHREGDSSIKDSKEPQTEPRDEGEISELVRKWQQRRKKRKAIFFHRDVSATVGSSASSMSITREDASILVEEETGDSESVCLDD</sequence>
<dbReference type="EMBL" id="EQ973789">
    <property type="protein sequence ID" value="EEF47404.1"/>
    <property type="molecule type" value="Genomic_DNA"/>
</dbReference>
<evidence type="ECO:0000256" key="2">
    <source>
        <dbReference type="ARBA" id="ARBA00022692"/>
    </source>
</evidence>
<dbReference type="GO" id="GO:0034389">
    <property type="term" value="P:lipid droplet organization"/>
    <property type="evidence" value="ECO:0000318"/>
    <property type="project" value="GO_Central"/>
</dbReference>
<feature type="compositionally biased region" description="Acidic residues" evidence="7">
    <location>
        <begin position="400"/>
        <end position="414"/>
    </location>
</feature>
<dbReference type="eggNOG" id="KOG4200">
    <property type="taxonomic scope" value="Eukaryota"/>
</dbReference>
<name>B9RM81_RICCO</name>
<keyword evidence="3" id="KW-0256">Endoplasmic reticulum</keyword>
<protein>
    <recommendedName>
        <fullName evidence="11">Seipin</fullName>
    </recommendedName>
</protein>
<feature type="region of interest" description="Disordered" evidence="7">
    <location>
        <begin position="380"/>
        <end position="414"/>
    </location>
</feature>
<dbReference type="OMA" id="RHKEDYR"/>
<evidence type="ECO:0000313" key="9">
    <source>
        <dbReference type="EMBL" id="EEF47404.1"/>
    </source>
</evidence>
<dbReference type="GO" id="GO:0140042">
    <property type="term" value="P:lipid droplet formation"/>
    <property type="evidence" value="ECO:0007669"/>
    <property type="project" value="UniProtKB-ARBA"/>
</dbReference>
<dbReference type="PANTHER" id="PTHR21212">
    <property type="entry name" value="BERNARDINELLI-SEIP CONGENITAL LIPODYSTROPHY 2 HOMOLOG BSCL2 PROTEIN"/>
    <property type="match status" value="1"/>
</dbReference>
<reference evidence="10" key="1">
    <citation type="journal article" date="2010" name="Nat. Biotechnol.">
        <title>Draft genome sequence of the oilseed species Ricinus communis.</title>
        <authorList>
            <person name="Chan A.P."/>
            <person name="Crabtree J."/>
            <person name="Zhao Q."/>
            <person name="Lorenzi H."/>
            <person name="Orvis J."/>
            <person name="Puiu D."/>
            <person name="Melake-Berhan A."/>
            <person name="Jones K.M."/>
            <person name="Redman J."/>
            <person name="Chen G."/>
            <person name="Cahoon E.B."/>
            <person name="Gedil M."/>
            <person name="Stanke M."/>
            <person name="Haas B.J."/>
            <person name="Wortman J.R."/>
            <person name="Fraser-Liggett C.M."/>
            <person name="Ravel J."/>
            <person name="Rabinowicz P.D."/>
        </authorList>
    </citation>
    <scope>NUCLEOTIDE SEQUENCE [LARGE SCALE GENOMIC DNA]</scope>
    <source>
        <strain evidence="10">cv. Hale</strain>
    </source>
</reference>
<dbReference type="GO" id="GO:0019915">
    <property type="term" value="P:lipid storage"/>
    <property type="evidence" value="ECO:0000318"/>
    <property type="project" value="GO_Central"/>
</dbReference>
<evidence type="ECO:0000256" key="8">
    <source>
        <dbReference type="SAM" id="Phobius"/>
    </source>
</evidence>
<evidence type="ECO:0000256" key="4">
    <source>
        <dbReference type="ARBA" id="ARBA00022989"/>
    </source>
</evidence>
<gene>
    <name evidence="9" type="ORF">RCOM_1078510</name>
</gene>
<keyword evidence="6 8" id="KW-0472">Membrane</keyword>
<keyword evidence="4 8" id="KW-1133">Transmembrane helix</keyword>
<evidence type="ECO:0000256" key="5">
    <source>
        <dbReference type="ARBA" id="ARBA00023098"/>
    </source>
</evidence>
<comment type="subcellular location">
    <subcellularLocation>
        <location evidence="1">Endoplasmic reticulum membrane</location>
        <topology evidence="1">Multi-pass membrane protein</topology>
    </subcellularLocation>
</comment>
<keyword evidence="2 8" id="KW-0812">Transmembrane</keyword>
<dbReference type="Pfam" id="PF06775">
    <property type="entry name" value="Seipin"/>
    <property type="match status" value="1"/>
</dbReference>
<dbReference type="STRING" id="3988.B9RM81"/>
<dbReference type="OrthoDB" id="3990054at2759"/>
<dbReference type="AlphaFoldDB" id="B9RM81"/>
<proteinExistence type="predicted"/>
<feature type="transmembrane region" description="Helical" evidence="8">
    <location>
        <begin position="94"/>
        <end position="119"/>
    </location>
</feature>
<dbReference type="Proteomes" id="UP000008311">
    <property type="component" value="Unassembled WGS sequence"/>
</dbReference>
<keyword evidence="5" id="KW-0443">Lipid metabolism</keyword>
<dbReference type="KEGG" id="rcu:8274292"/>
<evidence type="ECO:0000313" key="10">
    <source>
        <dbReference type="Proteomes" id="UP000008311"/>
    </source>
</evidence>
<evidence type="ECO:0008006" key="11">
    <source>
        <dbReference type="Google" id="ProtNLM"/>
    </source>
</evidence>
<dbReference type="FunCoup" id="B9RM81">
    <property type="interactions" value="338"/>
</dbReference>
<organism evidence="9 10">
    <name type="scientific">Ricinus communis</name>
    <name type="common">Castor bean</name>
    <dbReference type="NCBI Taxonomy" id="3988"/>
    <lineage>
        <taxon>Eukaryota</taxon>
        <taxon>Viridiplantae</taxon>
        <taxon>Streptophyta</taxon>
        <taxon>Embryophyta</taxon>
        <taxon>Tracheophyta</taxon>
        <taxon>Spermatophyta</taxon>
        <taxon>Magnoliopsida</taxon>
        <taxon>eudicotyledons</taxon>
        <taxon>Gunneridae</taxon>
        <taxon>Pentapetalae</taxon>
        <taxon>rosids</taxon>
        <taxon>fabids</taxon>
        <taxon>Malpighiales</taxon>
        <taxon>Euphorbiaceae</taxon>
        <taxon>Acalyphoideae</taxon>
        <taxon>Acalypheae</taxon>
        <taxon>Ricinus</taxon>
    </lineage>
</organism>
<dbReference type="InParanoid" id="B9RM81"/>
<keyword evidence="10" id="KW-1185">Reference proteome</keyword>
<feature type="transmembrane region" description="Helical" evidence="8">
    <location>
        <begin position="297"/>
        <end position="316"/>
    </location>
</feature>